<feature type="region of interest" description="Disordered" evidence="1">
    <location>
        <begin position="1"/>
        <end position="27"/>
    </location>
</feature>
<accession>A0AAU9RP87</accession>
<feature type="compositionally biased region" description="Basic and acidic residues" evidence="1">
    <location>
        <begin position="12"/>
        <end position="21"/>
    </location>
</feature>
<dbReference type="AlphaFoldDB" id="A0AAU9RP87"/>
<organism evidence="2 3">
    <name type="scientific">Thlaspi arvense</name>
    <name type="common">Field penny-cress</name>
    <dbReference type="NCBI Taxonomy" id="13288"/>
    <lineage>
        <taxon>Eukaryota</taxon>
        <taxon>Viridiplantae</taxon>
        <taxon>Streptophyta</taxon>
        <taxon>Embryophyta</taxon>
        <taxon>Tracheophyta</taxon>
        <taxon>Spermatophyta</taxon>
        <taxon>Magnoliopsida</taxon>
        <taxon>eudicotyledons</taxon>
        <taxon>Gunneridae</taxon>
        <taxon>Pentapetalae</taxon>
        <taxon>rosids</taxon>
        <taxon>malvids</taxon>
        <taxon>Brassicales</taxon>
        <taxon>Brassicaceae</taxon>
        <taxon>Thlaspideae</taxon>
        <taxon>Thlaspi</taxon>
    </lineage>
</organism>
<proteinExistence type="predicted"/>
<dbReference type="Proteomes" id="UP000836841">
    <property type="component" value="Chromosome 2"/>
</dbReference>
<gene>
    <name evidence="2" type="ORF">TAV2_LOCUS6128</name>
</gene>
<reference evidence="2 3" key="1">
    <citation type="submission" date="2022-03" db="EMBL/GenBank/DDBJ databases">
        <authorList>
            <person name="Nunn A."/>
            <person name="Chopra R."/>
            <person name="Nunn A."/>
            <person name="Contreras Garrido A."/>
        </authorList>
    </citation>
    <scope>NUCLEOTIDE SEQUENCE [LARGE SCALE GENOMIC DNA]</scope>
</reference>
<dbReference type="EMBL" id="OU466858">
    <property type="protein sequence ID" value="CAH2047299.1"/>
    <property type="molecule type" value="Genomic_DNA"/>
</dbReference>
<evidence type="ECO:0000256" key="1">
    <source>
        <dbReference type="SAM" id="MobiDB-lite"/>
    </source>
</evidence>
<protein>
    <submittedName>
        <fullName evidence="2">Uncharacterized protein</fullName>
    </submittedName>
</protein>
<sequence length="65" mass="7750">MIGEVSGHKLHRDQYHHRLDDFSQNYSTRRISKEKYNSGLLQQDFPVEKLALNHQGGSKQRKRRE</sequence>
<evidence type="ECO:0000313" key="3">
    <source>
        <dbReference type="Proteomes" id="UP000836841"/>
    </source>
</evidence>
<name>A0AAU9RP87_THLAR</name>
<evidence type="ECO:0000313" key="2">
    <source>
        <dbReference type="EMBL" id="CAH2047299.1"/>
    </source>
</evidence>
<keyword evidence="3" id="KW-1185">Reference proteome</keyword>